<reference evidence="2 3" key="1">
    <citation type="submission" date="2023-02" db="EMBL/GenBank/DDBJ databases">
        <title>Entomopathogenic bacteria.</title>
        <authorList>
            <person name="Machado R.A."/>
        </authorList>
    </citation>
    <scope>NUCLEOTIDE SEQUENCE [LARGE SCALE GENOMIC DNA]</scope>
    <source>
        <strain evidence="2 3">XENO-10</strain>
    </source>
</reference>
<dbReference type="EMBL" id="JAQRFI010000013">
    <property type="protein sequence ID" value="MDC9589148.1"/>
    <property type="molecule type" value="Genomic_DNA"/>
</dbReference>
<keyword evidence="3" id="KW-1185">Reference proteome</keyword>
<protein>
    <submittedName>
        <fullName evidence="2">Uncharacterized protein</fullName>
    </submittedName>
</protein>
<proteinExistence type="predicted"/>
<dbReference type="RefSeq" id="WP_273554483.1">
    <property type="nucleotide sequence ID" value="NZ_JAQRFI010000013.1"/>
</dbReference>
<comment type="caution">
    <text evidence="2">The sequence shown here is derived from an EMBL/GenBank/DDBJ whole genome shotgun (WGS) entry which is preliminary data.</text>
</comment>
<gene>
    <name evidence="2" type="ORF">PSI23_07385</name>
</gene>
<organism evidence="2 3">
    <name type="scientific">Xenorhabdus yunnanensis</name>
    <dbReference type="NCBI Taxonomy" id="3025878"/>
    <lineage>
        <taxon>Bacteria</taxon>
        <taxon>Pseudomonadati</taxon>
        <taxon>Pseudomonadota</taxon>
        <taxon>Gammaproteobacteria</taxon>
        <taxon>Enterobacterales</taxon>
        <taxon>Morganellaceae</taxon>
        <taxon>Xenorhabdus</taxon>
    </lineage>
</organism>
<name>A0ABT5LDG5_9GAMM</name>
<evidence type="ECO:0000313" key="2">
    <source>
        <dbReference type="EMBL" id="MDC9589148.1"/>
    </source>
</evidence>
<evidence type="ECO:0000313" key="3">
    <source>
        <dbReference type="Proteomes" id="UP001217178"/>
    </source>
</evidence>
<accession>A0ABT5LDG5</accession>
<dbReference type="Proteomes" id="UP001217178">
    <property type="component" value="Unassembled WGS sequence"/>
</dbReference>
<evidence type="ECO:0000256" key="1">
    <source>
        <dbReference type="SAM" id="MobiDB-lite"/>
    </source>
</evidence>
<feature type="region of interest" description="Disordered" evidence="1">
    <location>
        <begin position="65"/>
        <end position="86"/>
    </location>
</feature>
<sequence length="86" mass="9913">MGQKLIEKIGLLKQSIAGVKQEIFVRDWMSVTYLFHMRELISSMTGSRVIMLVEECRALTEVAPLSQRTNDKSSRRSKNREINLTN</sequence>